<name>A0AAW0V175_SCYPA</name>
<evidence type="ECO:0000256" key="13">
    <source>
        <dbReference type="ARBA" id="ARBA00023306"/>
    </source>
</evidence>
<evidence type="ECO:0000313" key="18">
    <source>
        <dbReference type="Proteomes" id="UP001487740"/>
    </source>
</evidence>
<evidence type="ECO:0000256" key="9">
    <source>
        <dbReference type="ARBA" id="ARBA00022786"/>
    </source>
</evidence>
<comment type="function">
    <text evidence="15">May play a role in homeostasis or cellular differentiation in cells of neural, epithelial and germline origins. May also act as a death receptor-associated anti-apoptotic protein, which inhibits the mitochondrial apoptotic pathway.</text>
</comment>
<protein>
    <recommendedName>
        <fullName evidence="2 15">BRISC and BRCA1-A complex member 2</fullName>
    </recommendedName>
</protein>
<evidence type="ECO:0000256" key="15">
    <source>
        <dbReference type="RuleBase" id="RU368019"/>
    </source>
</evidence>
<dbReference type="InterPro" id="IPR010358">
    <property type="entry name" value="BRE"/>
</dbReference>
<evidence type="ECO:0000256" key="6">
    <source>
        <dbReference type="ARBA" id="ARBA00022737"/>
    </source>
</evidence>
<dbReference type="PANTHER" id="PTHR15189:SF7">
    <property type="entry name" value="BRISC AND BRCA1-A COMPLEX MEMBER 2"/>
    <property type="match status" value="1"/>
</dbReference>
<dbReference type="Proteomes" id="UP001487740">
    <property type="component" value="Unassembled WGS sequence"/>
</dbReference>
<dbReference type="GO" id="GO:0045739">
    <property type="term" value="P:positive regulation of DNA repair"/>
    <property type="evidence" value="ECO:0007669"/>
    <property type="project" value="UniProtKB-UniRule"/>
</dbReference>
<evidence type="ECO:0000256" key="12">
    <source>
        <dbReference type="ARBA" id="ARBA00023242"/>
    </source>
</evidence>
<accession>A0AAW0V175</accession>
<keyword evidence="4 15" id="KW-0132">Cell division</keyword>
<sequence>MCSRLLLSLPRLVLLSLLTAGTLVMPVRIPMEEQASLNNAPLNMFTRQMEYMKVNGVPGVLFSDCAEISKASEAQGVKNKGDNGEILECRPESYSENTLLIKLPYAGTNLTIHLLFNPQEPWMVPEMTFSDDRFTSTITLKDLEDQVPSLNEWDTSTDDILAQLVHQVLQLYRGYQLDRLEEDEILQIQYESLLKALKIGEGDIEVSVNSTEQVSTTSSFLMRLPLSLQDVPPVLVDANPGTPNTFLQVDFPRREAAFVPKLHLSSCVESLIGEASSLALPTVPPGIGVMDYVERIMELLEEKVRRTILSFETRKQFIAEVLCQFGCAVVEYDAERFNKIVVMMEVKDFHFLAFISLGSLFPQQHGPRVVLQSLYHNSAKEPVSKELTDLKYSSQWKPEEMVQHTKEAILANISSFQMSSIRTS</sequence>
<comment type="caution">
    <text evidence="17">The sequence shown here is derived from an EMBL/GenBank/DDBJ whole genome shotgun (WGS) entry which is preliminary data.</text>
</comment>
<keyword evidence="16" id="KW-0732">Signal</keyword>
<keyword evidence="12 15" id="KW-0539">Nucleus</keyword>
<keyword evidence="5 15" id="KW-0053">Apoptosis</keyword>
<feature type="signal peptide" evidence="16">
    <location>
        <begin position="1"/>
        <end position="21"/>
    </location>
</feature>
<comment type="domain">
    <text evidence="15">Contains 2 ubiquitin-conjugating enzyme family-like (UEV-like) regions. These regions lack the critical Cys residues required for ubiquitination but retain the ability to bind ubiquitin.</text>
</comment>
<proteinExistence type="inferred from homology"/>
<dbReference type="EMBL" id="JARAKH010000002">
    <property type="protein sequence ID" value="KAK8405933.1"/>
    <property type="molecule type" value="Genomic_DNA"/>
</dbReference>
<evidence type="ECO:0000256" key="3">
    <source>
        <dbReference type="ARBA" id="ARBA00022490"/>
    </source>
</evidence>
<dbReference type="GO" id="GO:0007095">
    <property type="term" value="P:mitotic G2 DNA damage checkpoint signaling"/>
    <property type="evidence" value="ECO:0007669"/>
    <property type="project" value="UniProtKB-UniRule"/>
</dbReference>
<evidence type="ECO:0000256" key="8">
    <source>
        <dbReference type="ARBA" id="ARBA00022776"/>
    </source>
</evidence>
<dbReference type="GO" id="GO:0005737">
    <property type="term" value="C:cytoplasm"/>
    <property type="evidence" value="ECO:0007669"/>
    <property type="project" value="UniProtKB-SubCell"/>
</dbReference>
<dbReference type="GO" id="GO:0006302">
    <property type="term" value="P:double-strand break repair"/>
    <property type="evidence" value="ECO:0007669"/>
    <property type="project" value="UniProtKB-UniRule"/>
</dbReference>
<evidence type="ECO:0000256" key="16">
    <source>
        <dbReference type="SAM" id="SignalP"/>
    </source>
</evidence>
<dbReference type="GO" id="GO:0006915">
    <property type="term" value="P:apoptotic process"/>
    <property type="evidence" value="ECO:0007669"/>
    <property type="project" value="UniProtKB-UniRule"/>
</dbReference>
<evidence type="ECO:0000256" key="14">
    <source>
        <dbReference type="ARBA" id="ARBA00025766"/>
    </source>
</evidence>
<evidence type="ECO:0000256" key="5">
    <source>
        <dbReference type="ARBA" id="ARBA00022703"/>
    </source>
</evidence>
<keyword evidence="13 15" id="KW-0131">Cell cycle</keyword>
<dbReference type="PANTHER" id="PTHR15189">
    <property type="entry name" value="BRISC AND BRCA1-A COMPLEX MEMBER 2"/>
    <property type="match status" value="1"/>
</dbReference>
<evidence type="ECO:0000256" key="11">
    <source>
        <dbReference type="ARBA" id="ARBA00023204"/>
    </source>
</evidence>
<organism evidence="17 18">
    <name type="scientific">Scylla paramamosain</name>
    <name type="common">Mud crab</name>
    <dbReference type="NCBI Taxonomy" id="85552"/>
    <lineage>
        <taxon>Eukaryota</taxon>
        <taxon>Metazoa</taxon>
        <taxon>Ecdysozoa</taxon>
        <taxon>Arthropoda</taxon>
        <taxon>Crustacea</taxon>
        <taxon>Multicrustacea</taxon>
        <taxon>Malacostraca</taxon>
        <taxon>Eumalacostraca</taxon>
        <taxon>Eucarida</taxon>
        <taxon>Decapoda</taxon>
        <taxon>Pleocyemata</taxon>
        <taxon>Brachyura</taxon>
        <taxon>Eubrachyura</taxon>
        <taxon>Portunoidea</taxon>
        <taxon>Portunidae</taxon>
        <taxon>Portuninae</taxon>
        <taxon>Scylla</taxon>
    </lineage>
</organism>
<keyword evidence="18" id="KW-1185">Reference proteome</keyword>
<comment type="subunit">
    <text evidence="15">Component of the ARISC complex. Component of the BRCA1-A complex. Component of the BRISC complex. Binds polyubiquitin.</text>
</comment>
<evidence type="ECO:0000256" key="10">
    <source>
        <dbReference type="ARBA" id="ARBA00022853"/>
    </source>
</evidence>
<evidence type="ECO:0000313" key="17">
    <source>
        <dbReference type="EMBL" id="KAK8405931.1"/>
    </source>
</evidence>
<keyword evidence="7 15" id="KW-0227">DNA damage</keyword>
<keyword evidence="6" id="KW-0677">Repeat</keyword>
<keyword evidence="10 15" id="KW-0156">Chromatin regulator</keyword>
<dbReference type="GO" id="GO:0010212">
    <property type="term" value="P:response to ionizing radiation"/>
    <property type="evidence" value="ECO:0007669"/>
    <property type="project" value="UniProtKB-UniRule"/>
</dbReference>
<keyword evidence="3 15" id="KW-0963">Cytoplasm</keyword>
<dbReference type="AlphaFoldDB" id="A0AAW0V175"/>
<dbReference type="Pfam" id="PF06113">
    <property type="entry name" value="BRE"/>
    <property type="match status" value="1"/>
</dbReference>
<dbReference type="GO" id="GO:0006325">
    <property type="term" value="P:chromatin organization"/>
    <property type="evidence" value="ECO:0007669"/>
    <property type="project" value="UniProtKB-UniRule"/>
</dbReference>
<gene>
    <name evidence="17" type="ORF">O3P69_006973</name>
</gene>
<feature type="chain" id="PRO_5044717189" description="BRISC and BRCA1-A complex member 2" evidence="16">
    <location>
        <begin position="22"/>
        <end position="424"/>
    </location>
</feature>
<dbReference type="EMBL" id="JARAKH010000002">
    <property type="protein sequence ID" value="KAK8405931.1"/>
    <property type="molecule type" value="Genomic_DNA"/>
</dbReference>
<keyword evidence="11 15" id="KW-0234">DNA repair</keyword>
<dbReference type="GO" id="GO:0070552">
    <property type="term" value="C:BRISC complex"/>
    <property type="evidence" value="ECO:0007669"/>
    <property type="project" value="UniProtKB-UniRule"/>
</dbReference>
<keyword evidence="8 15" id="KW-0498">Mitosis</keyword>
<evidence type="ECO:0000256" key="1">
    <source>
        <dbReference type="ARBA" id="ARBA00004123"/>
    </source>
</evidence>
<evidence type="ECO:0000256" key="7">
    <source>
        <dbReference type="ARBA" id="ARBA00022763"/>
    </source>
</evidence>
<comment type="subcellular location">
    <subcellularLocation>
        <location evidence="15">Cytoplasm</location>
    </subcellularLocation>
    <subcellularLocation>
        <location evidence="1 15">Nucleus</location>
    </subcellularLocation>
    <text evidence="15">Localizes at sites of DNA damage at double-strand breaks (DSBs).</text>
</comment>
<evidence type="ECO:0000256" key="4">
    <source>
        <dbReference type="ARBA" id="ARBA00022618"/>
    </source>
</evidence>
<evidence type="ECO:0000256" key="2">
    <source>
        <dbReference type="ARBA" id="ARBA00019438"/>
    </source>
</evidence>
<keyword evidence="9 15" id="KW-0833">Ubl conjugation pathway</keyword>
<dbReference type="GO" id="GO:0051301">
    <property type="term" value="P:cell division"/>
    <property type="evidence" value="ECO:0007669"/>
    <property type="project" value="UniProtKB-UniRule"/>
</dbReference>
<reference evidence="17 18" key="1">
    <citation type="submission" date="2023-03" db="EMBL/GenBank/DDBJ databases">
        <title>High-quality genome of Scylla paramamosain provides insights in environmental adaptation.</title>
        <authorList>
            <person name="Zhang L."/>
        </authorList>
    </citation>
    <scope>NUCLEOTIDE SEQUENCE [LARGE SCALE GENOMIC DNA]</scope>
    <source>
        <strain evidence="17">LZ_2023a</strain>
        <tissue evidence="17">Muscle</tissue>
    </source>
</reference>
<dbReference type="GO" id="GO:0031593">
    <property type="term" value="F:polyubiquitin modification-dependent protein binding"/>
    <property type="evidence" value="ECO:0007669"/>
    <property type="project" value="UniProtKB-UniRule"/>
</dbReference>
<dbReference type="GO" id="GO:0070531">
    <property type="term" value="C:BRCA1-A complex"/>
    <property type="evidence" value="ECO:0007669"/>
    <property type="project" value="UniProtKB-UniRule"/>
</dbReference>
<comment type="similarity">
    <text evidence="14 15">Belongs to the BABAM2 family.</text>
</comment>